<evidence type="ECO:0000313" key="1">
    <source>
        <dbReference type="EMBL" id="RXG29561.1"/>
    </source>
</evidence>
<name>A0A1M5YV03_9FLAO</name>
<proteinExistence type="predicted"/>
<dbReference type="EMBL" id="QOVN01000003">
    <property type="protein sequence ID" value="RXG29561.1"/>
    <property type="molecule type" value="Genomic_DNA"/>
</dbReference>
<gene>
    <name evidence="1" type="ORF">DSM01_1663</name>
    <name evidence="2" type="ORF">SAMN04487999_2388</name>
</gene>
<evidence type="ECO:0000313" key="2">
    <source>
        <dbReference type="EMBL" id="SHI15851.1"/>
    </source>
</evidence>
<dbReference type="EMBL" id="FQXT01000004">
    <property type="protein sequence ID" value="SHI15851.1"/>
    <property type="molecule type" value="Genomic_DNA"/>
</dbReference>
<evidence type="ECO:0000313" key="3">
    <source>
        <dbReference type="Proteomes" id="UP000184240"/>
    </source>
</evidence>
<dbReference type="STRING" id="573501.SAMN04487999_2388"/>
<accession>A0A1M5YV03</accession>
<keyword evidence="4" id="KW-1185">Reference proteome</keyword>
<dbReference type="AlphaFoldDB" id="A0A1M5YV03"/>
<dbReference type="RefSeq" id="WP_072983325.1">
    <property type="nucleotide sequence ID" value="NZ_FQXT01000004.1"/>
</dbReference>
<reference evidence="2" key="2">
    <citation type="submission" date="2016-11" db="EMBL/GenBank/DDBJ databases">
        <authorList>
            <person name="Jaros S."/>
            <person name="Januszkiewicz K."/>
            <person name="Wedrychowicz H."/>
        </authorList>
    </citation>
    <scope>NUCLEOTIDE SEQUENCE [LARGE SCALE GENOMIC DNA]</scope>
    <source>
        <strain evidence="2">DSM 19859</strain>
    </source>
</reference>
<dbReference type="Proteomes" id="UP000184240">
    <property type="component" value="Unassembled WGS sequence"/>
</dbReference>
<sequence length="89" mass="10166">MGNTIGHILISYDINRSHTEVKRKLEEKGYLDHFKYHGASKTYYLPNTTLWHTKMSSSQALEDLKSVCQMYSVVLEKAVAVKASEFIAI</sequence>
<organism evidence="2 3">
    <name type="scientific">Leeuwenhoekiella palythoae</name>
    <dbReference type="NCBI Taxonomy" id="573501"/>
    <lineage>
        <taxon>Bacteria</taxon>
        <taxon>Pseudomonadati</taxon>
        <taxon>Bacteroidota</taxon>
        <taxon>Flavobacteriia</taxon>
        <taxon>Flavobacteriales</taxon>
        <taxon>Flavobacteriaceae</taxon>
        <taxon>Leeuwenhoekiella</taxon>
    </lineage>
</organism>
<reference evidence="1 4" key="3">
    <citation type="submission" date="2018-07" db="EMBL/GenBank/DDBJ databases">
        <title>Leeuwenhoekiella genomics.</title>
        <authorList>
            <person name="Tahon G."/>
            <person name="Willems A."/>
        </authorList>
    </citation>
    <scope>NUCLEOTIDE SEQUENCE [LARGE SCALE GENOMIC DNA]</scope>
    <source>
        <strain evidence="1 4">LMG 24856</strain>
    </source>
</reference>
<dbReference type="Proteomes" id="UP000290037">
    <property type="component" value="Unassembled WGS sequence"/>
</dbReference>
<reference evidence="3" key="1">
    <citation type="submission" date="2016-11" db="EMBL/GenBank/DDBJ databases">
        <authorList>
            <person name="Varghese N."/>
            <person name="Submissions S."/>
        </authorList>
    </citation>
    <scope>NUCLEOTIDE SEQUENCE [LARGE SCALE GENOMIC DNA]</scope>
    <source>
        <strain evidence="3">DSM 19859</strain>
    </source>
</reference>
<protein>
    <submittedName>
        <fullName evidence="2">Uncharacterized protein</fullName>
    </submittedName>
</protein>
<dbReference type="OrthoDB" id="1446620at2"/>
<evidence type="ECO:0000313" key="4">
    <source>
        <dbReference type="Proteomes" id="UP000290037"/>
    </source>
</evidence>